<dbReference type="HOGENOM" id="CLU_1539094_0_0_12"/>
<dbReference type="eggNOG" id="COG0776">
    <property type="taxonomic scope" value="Bacteria"/>
</dbReference>
<dbReference type="KEGG" id="sfc:Spiaf_2844"/>
<reference evidence="2" key="1">
    <citation type="journal article" date="2013" name="Stand. Genomic Sci.">
        <title>Complete genome sequence of the halophilic bacterium Spirochaeta africana type strain (Z-7692(T)) from the alkaline Lake Magadi in the East African Rift.</title>
        <authorList>
            <person name="Liolos K."/>
            <person name="Abt B."/>
            <person name="Scheuner C."/>
            <person name="Teshima H."/>
            <person name="Held B."/>
            <person name="Lapidus A."/>
            <person name="Nolan M."/>
            <person name="Lucas S."/>
            <person name="Deshpande S."/>
            <person name="Cheng J.F."/>
            <person name="Tapia R."/>
            <person name="Goodwin L.A."/>
            <person name="Pitluck S."/>
            <person name="Pagani I."/>
            <person name="Ivanova N."/>
            <person name="Mavromatis K."/>
            <person name="Mikhailova N."/>
            <person name="Huntemann M."/>
            <person name="Pati A."/>
            <person name="Chen A."/>
            <person name="Palaniappan K."/>
            <person name="Land M."/>
            <person name="Rohde M."/>
            <person name="Tindall B.J."/>
            <person name="Detter J.C."/>
            <person name="Goker M."/>
            <person name="Bristow J."/>
            <person name="Eisen J.A."/>
            <person name="Markowitz V."/>
            <person name="Hugenholtz P."/>
            <person name="Woyke T."/>
            <person name="Klenk H.P."/>
            <person name="Kyrpides N.C."/>
        </authorList>
    </citation>
    <scope>NUCLEOTIDE SEQUENCE</scope>
    <source>
        <strain evidence="2">ATCC 700263 / DSM 8902 / Z-7692</strain>
    </source>
</reference>
<dbReference type="STRING" id="889378.Spiaf_2844"/>
<name>H9UMX5_SPIAZ</name>
<dbReference type="EMBL" id="CP003282">
    <property type="protein sequence ID" value="AFG38868.1"/>
    <property type="molecule type" value="Genomic_DNA"/>
</dbReference>
<proteinExistence type="predicted"/>
<evidence type="ECO:0000313" key="2">
    <source>
        <dbReference type="Proteomes" id="UP000007383"/>
    </source>
</evidence>
<dbReference type="AlphaFoldDB" id="H9UMX5"/>
<dbReference type="OrthoDB" id="369426at2"/>
<dbReference type="RefSeq" id="WP_014456850.1">
    <property type="nucleotide sequence ID" value="NC_017098.1"/>
</dbReference>
<gene>
    <name evidence="1" type="ordered locus">Spiaf_2844</name>
</gene>
<keyword evidence="2" id="KW-1185">Reference proteome</keyword>
<dbReference type="PATRIC" id="fig|889378.3.peg.2818"/>
<evidence type="ECO:0000313" key="1">
    <source>
        <dbReference type="EMBL" id="AFG38868.1"/>
    </source>
</evidence>
<dbReference type="Proteomes" id="UP000007383">
    <property type="component" value="Chromosome"/>
</dbReference>
<accession>H9UMX5</accession>
<protein>
    <submittedName>
        <fullName evidence="1">Uncharacterized protein</fullName>
    </submittedName>
</protein>
<organism evidence="1 2">
    <name type="scientific">Spirochaeta africana (strain ATCC 700263 / DSM 8902 / Z-7692)</name>
    <dbReference type="NCBI Taxonomy" id="889378"/>
    <lineage>
        <taxon>Bacteria</taxon>
        <taxon>Pseudomonadati</taxon>
        <taxon>Spirochaetota</taxon>
        <taxon>Spirochaetia</taxon>
        <taxon>Spirochaetales</taxon>
        <taxon>Spirochaetaceae</taxon>
        <taxon>Spirochaeta</taxon>
    </lineage>
</organism>
<sequence>MGTYLDQVPEKIQDHIRDIAATSGLPQGEEAVEAIAQGWLQKQELFAEKTAELDMESVDDILPDFERGALLLTYSGSLLTVGPLVGDGRWVEYTSIGLRHDVPDSAESQDTGINQAILLDEPASFTRGPIQQSSPIYRIAIHREHLDPEEEQQRLSSATQIISEGFADVNKTLTLE</sequence>